<dbReference type="Proteomes" id="UP000472264">
    <property type="component" value="Chromosome 11"/>
</dbReference>
<feature type="region of interest" description="Disordered" evidence="1">
    <location>
        <begin position="53"/>
        <end position="82"/>
    </location>
</feature>
<dbReference type="AlphaFoldDB" id="A0A665USY7"/>
<accession>A0A665USY7</accession>
<feature type="compositionally biased region" description="Basic and acidic residues" evidence="1">
    <location>
        <begin position="54"/>
        <end position="71"/>
    </location>
</feature>
<name>A0A665USY7_ECHNA</name>
<reference evidence="2" key="2">
    <citation type="submission" date="2025-08" db="UniProtKB">
        <authorList>
            <consortium name="Ensembl"/>
        </authorList>
    </citation>
    <scope>IDENTIFICATION</scope>
</reference>
<reference evidence="2" key="1">
    <citation type="submission" date="2021-04" db="EMBL/GenBank/DDBJ databases">
        <authorList>
            <consortium name="Wellcome Sanger Institute Data Sharing"/>
        </authorList>
    </citation>
    <scope>NUCLEOTIDE SEQUENCE [LARGE SCALE GENOMIC DNA]</scope>
</reference>
<reference evidence="2" key="3">
    <citation type="submission" date="2025-09" db="UniProtKB">
        <authorList>
            <consortium name="Ensembl"/>
        </authorList>
    </citation>
    <scope>IDENTIFICATION</scope>
</reference>
<evidence type="ECO:0000256" key="1">
    <source>
        <dbReference type="SAM" id="MobiDB-lite"/>
    </source>
</evidence>
<dbReference type="InParanoid" id="A0A665USY7"/>
<sequence length="119" mass="13074">MHMGNNSNRRRERLESPQANVRDGEEVVIADVGATWLAGVAIKVSLVINPDTLCSHHKDQHPKDKDHRQPDATKGSGVLVDSTEKTLEKLPIHEFSFESACSSLATVFKCGGRESNLQP</sequence>
<organism evidence="2 3">
    <name type="scientific">Echeneis naucrates</name>
    <name type="common">Live sharksucker</name>
    <dbReference type="NCBI Taxonomy" id="173247"/>
    <lineage>
        <taxon>Eukaryota</taxon>
        <taxon>Metazoa</taxon>
        <taxon>Chordata</taxon>
        <taxon>Craniata</taxon>
        <taxon>Vertebrata</taxon>
        <taxon>Euteleostomi</taxon>
        <taxon>Actinopterygii</taxon>
        <taxon>Neopterygii</taxon>
        <taxon>Teleostei</taxon>
        <taxon>Neoteleostei</taxon>
        <taxon>Acanthomorphata</taxon>
        <taxon>Carangaria</taxon>
        <taxon>Carangiformes</taxon>
        <taxon>Echeneidae</taxon>
        <taxon>Echeneis</taxon>
    </lineage>
</organism>
<evidence type="ECO:0000313" key="3">
    <source>
        <dbReference type="Proteomes" id="UP000472264"/>
    </source>
</evidence>
<feature type="region of interest" description="Disordered" evidence="1">
    <location>
        <begin position="1"/>
        <end position="25"/>
    </location>
</feature>
<evidence type="ECO:0000313" key="2">
    <source>
        <dbReference type="Ensembl" id="ENSENLP00000022481.1"/>
    </source>
</evidence>
<proteinExistence type="predicted"/>
<keyword evidence="3" id="KW-1185">Reference proteome</keyword>
<dbReference type="OMA" id="GWTSHKD"/>
<protein>
    <submittedName>
        <fullName evidence="2">Uncharacterized protein</fullName>
    </submittedName>
</protein>
<dbReference type="Ensembl" id="ENSENLT00000023243.1">
    <property type="protein sequence ID" value="ENSENLP00000022481.1"/>
    <property type="gene ID" value="ENSENLG00000010221.1"/>
</dbReference>